<gene>
    <name evidence="7" type="ORF">ICW73_00700</name>
</gene>
<comment type="similarity">
    <text evidence="3 6">Belongs to the inositol monophosphatase superfamily.</text>
</comment>
<dbReference type="Gene3D" id="3.30.540.10">
    <property type="entry name" value="Fructose-1,6-Bisphosphatase, subunit A, domain 1"/>
    <property type="match status" value="1"/>
</dbReference>
<dbReference type="GO" id="GO:0046872">
    <property type="term" value="F:metal ion binding"/>
    <property type="evidence" value="ECO:0007669"/>
    <property type="project" value="UniProtKB-KW"/>
</dbReference>
<dbReference type="Pfam" id="PF00459">
    <property type="entry name" value="Inositol_P"/>
    <property type="match status" value="1"/>
</dbReference>
<dbReference type="InterPro" id="IPR000760">
    <property type="entry name" value="Inositol_monophosphatase-like"/>
</dbReference>
<dbReference type="Gene3D" id="3.40.190.80">
    <property type="match status" value="1"/>
</dbReference>
<keyword evidence="4" id="KW-0804">Transcription</keyword>
<dbReference type="GO" id="GO:0008934">
    <property type="term" value="F:inositol monophosphate 1-phosphatase activity"/>
    <property type="evidence" value="ECO:0007669"/>
    <property type="project" value="InterPro"/>
</dbReference>
<keyword evidence="4" id="KW-0889">Transcription antitermination</keyword>
<dbReference type="EMBL" id="CP061275">
    <property type="protein sequence ID" value="QNS01977.1"/>
    <property type="molecule type" value="Genomic_DNA"/>
</dbReference>
<evidence type="ECO:0000256" key="3">
    <source>
        <dbReference type="ARBA" id="ARBA00009759"/>
    </source>
</evidence>
<evidence type="ECO:0000256" key="2">
    <source>
        <dbReference type="ARBA" id="ARBA00001946"/>
    </source>
</evidence>
<accession>A0A7H1AZS2</accession>
<dbReference type="PANTHER" id="PTHR20854:SF4">
    <property type="entry name" value="INOSITOL-1-MONOPHOSPHATASE-RELATED"/>
    <property type="match status" value="1"/>
</dbReference>
<evidence type="ECO:0000313" key="8">
    <source>
        <dbReference type="Proteomes" id="UP000516346"/>
    </source>
</evidence>
<comment type="cofactor">
    <cofactor evidence="2 5 6">
        <name>Mg(2+)</name>
        <dbReference type="ChEBI" id="CHEBI:18420"/>
    </cofactor>
</comment>
<dbReference type="PRINTS" id="PR00377">
    <property type="entry name" value="IMPHPHTASES"/>
</dbReference>
<dbReference type="CDD" id="cd01639">
    <property type="entry name" value="IMPase"/>
    <property type="match status" value="1"/>
</dbReference>
<sequence length="263" mass="30057">MHPMLNIAIRAVRKGGNFVIQNYDTQKFFKDDIQKQQIFIKNIIKKTYKIISEIIHKVYPNHIILNKDIDHISKNIKNPIWIINELDGKKNFVNKFPHFCISIAVIVRNSVEVSAIYDPVRNDLFTATKGQGSQLNGYRARCSNTNTLSAAIIAANLPNDINHKSLFYLEIYKKFMLHGISFRCTGSSILDLAYVASGKIDCCFYYNLNAINFISGKLQVQESGCLISNLKKEHQNINYNAINLISNPKFIRLITDSLKKINN</sequence>
<protein>
    <recommendedName>
        <fullName evidence="6">Inositol-1-monophosphatase</fullName>
        <ecNumber evidence="6">3.1.3.25</ecNumber>
    </recommendedName>
</protein>
<proteinExistence type="inferred from homology"/>
<dbReference type="AlphaFoldDB" id="A0A7H1AZS2"/>
<dbReference type="GO" id="GO:0007165">
    <property type="term" value="P:signal transduction"/>
    <property type="evidence" value="ECO:0007669"/>
    <property type="project" value="TreeGrafter"/>
</dbReference>
<dbReference type="Proteomes" id="UP000516346">
    <property type="component" value="Chromosome"/>
</dbReference>
<evidence type="ECO:0000313" key="7">
    <source>
        <dbReference type="EMBL" id="QNS01977.1"/>
    </source>
</evidence>
<comment type="catalytic activity">
    <reaction evidence="1 6">
        <text>a myo-inositol phosphate + H2O = myo-inositol + phosphate</text>
        <dbReference type="Rhea" id="RHEA:24056"/>
        <dbReference type="ChEBI" id="CHEBI:15377"/>
        <dbReference type="ChEBI" id="CHEBI:17268"/>
        <dbReference type="ChEBI" id="CHEBI:43474"/>
        <dbReference type="ChEBI" id="CHEBI:84139"/>
        <dbReference type="EC" id="3.1.3.25"/>
    </reaction>
</comment>
<evidence type="ECO:0000256" key="6">
    <source>
        <dbReference type="RuleBase" id="RU364068"/>
    </source>
</evidence>
<dbReference type="GO" id="GO:0006020">
    <property type="term" value="P:inositol metabolic process"/>
    <property type="evidence" value="ECO:0007669"/>
    <property type="project" value="TreeGrafter"/>
</dbReference>
<keyword evidence="5 6" id="KW-0460">Magnesium</keyword>
<keyword evidence="5 6" id="KW-0479">Metal-binding</keyword>
<dbReference type="PANTHER" id="PTHR20854">
    <property type="entry name" value="INOSITOL MONOPHOSPHATASE"/>
    <property type="match status" value="1"/>
</dbReference>
<keyword evidence="4" id="KW-0805">Transcription regulation</keyword>
<dbReference type="EC" id="3.1.3.25" evidence="6"/>
<feature type="binding site" evidence="5">
    <location>
        <position position="87"/>
    </location>
    <ligand>
        <name>Mg(2+)</name>
        <dbReference type="ChEBI" id="CHEBI:18420"/>
        <label>1</label>
        <note>catalytic</note>
    </ligand>
</feature>
<keyword evidence="6" id="KW-0378">Hydrolase</keyword>
<organism evidence="7 8">
    <name type="scientific">Buchnera aphidicola</name>
    <name type="common">Pentalonia nigronervosa</name>
    <dbReference type="NCBI Taxonomy" id="1309793"/>
    <lineage>
        <taxon>Bacteria</taxon>
        <taxon>Pseudomonadati</taxon>
        <taxon>Pseudomonadota</taxon>
        <taxon>Gammaproteobacteria</taxon>
        <taxon>Enterobacterales</taxon>
        <taxon>Erwiniaceae</taxon>
        <taxon>Buchnera</taxon>
    </lineage>
</organism>
<reference evidence="7 8" key="1">
    <citation type="submission" date="2020-09" db="EMBL/GenBank/DDBJ databases">
        <title>Genome sequence of the banana aphid, Pentalonia nigronervosa Coquerel (Hemiptera: Aphididae) and its symbionts.</title>
        <authorList>
            <person name="Mathers T.C."/>
            <person name="Mugford S.T."/>
            <person name="Hogenhout S.A."/>
            <person name="Tripathi L."/>
        </authorList>
    </citation>
    <scope>NUCLEOTIDE SEQUENCE [LARGE SCALE GENOMIC DNA]</scope>
    <source>
        <strain evidence="7">Ba4</strain>
    </source>
</reference>
<dbReference type="SUPFAM" id="SSF56655">
    <property type="entry name" value="Carbohydrate phosphatase"/>
    <property type="match status" value="1"/>
</dbReference>
<feature type="binding site" evidence="5">
    <location>
        <position position="86"/>
    </location>
    <ligand>
        <name>Mg(2+)</name>
        <dbReference type="ChEBI" id="CHEBI:18420"/>
        <label>1</label>
        <note>catalytic</note>
    </ligand>
</feature>
<name>A0A7H1AZS2_9GAMM</name>
<dbReference type="GO" id="GO:0031564">
    <property type="term" value="P:transcription antitermination"/>
    <property type="evidence" value="ECO:0007669"/>
    <property type="project" value="UniProtKB-KW"/>
</dbReference>
<dbReference type="InterPro" id="IPR033942">
    <property type="entry name" value="IMPase"/>
</dbReference>
<evidence type="ECO:0000256" key="1">
    <source>
        <dbReference type="ARBA" id="ARBA00001033"/>
    </source>
</evidence>
<evidence type="ECO:0000256" key="4">
    <source>
        <dbReference type="ARBA" id="ARBA00022814"/>
    </source>
</evidence>
<evidence type="ECO:0000256" key="5">
    <source>
        <dbReference type="PIRSR" id="PIRSR600760-2"/>
    </source>
</evidence>